<dbReference type="Proteomes" id="UP000799536">
    <property type="component" value="Unassembled WGS sequence"/>
</dbReference>
<sequence length="161" mass="17038">MEPPTVPLTGIDEEKLDLHVVSLNLLFTTLTEFGLQITGNILVHDSDGSLALEATKDAAVFNALKRIVVSGLSIVWLTNAVNQGSNAFSSMAHSFLKAIRTEQATSKISPLDVNPEVSAEAISPTLNDLLASLDTKDSGIDTDVGFIKIFCVSPGSSPTIN</sequence>
<proteinExistence type="predicted"/>
<dbReference type="AlphaFoldDB" id="A0A9P4JTJ1"/>
<evidence type="ECO:0000313" key="1">
    <source>
        <dbReference type="EMBL" id="KAF2204149.1"/>
    </source>
</evidence>
<dbReference type="EMBL" id="ML993883">
    <property type="protein sequence ID" value="KAF2204149.1"/>
    <property type="molecule type" value="Genomic_DNA"/>
</dbReference>
<name>A0A9P4JTJ1_9PLEO</name>
<protein>
    <submittedName>
        <fullName evidence="1">Uncharacterized protein</fullName>
    </submittedName>
</protein>
<reference evidence="1" key="1">
    <citation type="journal article" date="2020" name="Stud. Mycol.">
        <title>101 Dothideomycetes genomes: a test case for predicting lifestyles and emergence of pathogens.</title>
        <authorList>
            <person name="Haridas S."/>
            <person name="Albert R."/>
            <person name="Binder M."/>
            <person name="Bloem J."/>
            <person name="Labutti K."/>
            <person name="Salamov A."/>
            <person name="Andreopoulos B."/>
            <person name="Baker S."/>
            <person name="Barry K."/>
            <person name="Bills G."/>
            <person name="Bluhm B."/>
            <person name="Cannon C."/>
            <person name="Castanera R."/>
            <person name="Culley D."/>
            <person name="Daum C."/>
            <person name="Ezra D."/>
            <person name="Gonzalez J."/>
            <person name="Henrissat B."/>
            <person name="Kuo A."/>
            <person name="Liang C."/>
            <person name="Lipzen A."/>
            <person name="Lutzoni F."/>
            <person name="Magnuson J."/>
            <person name="Mondo S."/>
            <person name="Nolan M."/>
            <person name="Ohm R."/>
            <person name="Pangilinan J."/>
            <person name="Park H.-J."/>
            <person name="Ramirez L."/>
            <person name="Alfaro M."/>
            <person name="Sun H."/>
            <person name="Tritt A."/>
            <person name="Yoshinaga Y."/>
            <person name="Zwiers L.-H."/>
            <person name="Turgeon B."/>
            <person name="Goodwin S."/>
            <person name="Spatafora J."/>
            <person name="Crous P."/>
            <person name="Grigoriev I."/>
        </authorList>
    </citation>
    <scope>NUCLEOTIDE SEQUENCE</scope>
    <source>
        <strain evidence="1">ATCC 74209</strain>
    </source>
</reference>
<keyword evidence="2" id="KW-1185">Reference proteome</keyword>
<gene>
    <name evidence="1" type="ORF">GQ43DRAFT_469345</name>
</gene>
<accession>A0A9P4JTJ1</accession>
<dbReference type="OrthoDB" id="329835at2759"/>
<organism evidence="1 2">
    <name type="scientific">Delitschia confertaspora ATCC 74209</name>
    <dbReference type="NCBI Taxonomy" id="1513339"/>
    <lineage>
        <taxon>Eukaryota</taxon>
        <taxon>Fungi</taxon>
        <taxon>Dikarya</taxon>
        <taxon>Ascomycota</taxon>
        <taxon>Pezizomycotina</taxon>
        <taxon>Dothideomycetes</taxon>
        <taxon>Pleosporomycetidae</taxon>
        <taxon>Pleosporales</taxon>
        <taxon>Delitschiaceae</taxon>
        <taxon>Delitschia</taxon>
    </lineage>
</organism>
<evidence type="ECO:0000313" key="2">
    <source>
        <dbReference type="Proteomes" id="UP000799536"/>
    </source>
</evidence>
<comment type="caution">
    <text evidence="1">The sequence shown here is derived from an EMBL/GenBank/DDBJ whole genome shotgun (WGS) entry which is preliminary data.</text>
</comment>